<feature type="signal peptide" evidence="1">
    <location>
        <begin position="1"/>
        <end position="22"/>
    </location>
</feature>
<gene>
    <name evidence="2" type="ORF">M099_1350</name>
</gene>
<evidence type="ECO:0008006" key="4">
    <source>
        <dbReference type="Google" id="ProtNLM"/>
    </source>
</evidence>
<dbReference type="RefSeq" id="WP_005841598.1">
    <property type="nucleotide sequence ID" value="NZ_JNHM01000014.1"/>
</dbReference>
<dbReference type="PATRIC" id="fig|1339352.3.peg.1309"/>
<dbReference type="Proteomes" id="UP000027661">
    <property type="component" value="Unassembled WGS sequence"/>
</dbReference>
<feature type="chain" id="PRO_5001666709" description="LPP20 lipoprotein" evidence="1">
    <location>
        <begin position="23"/>
        <end position="160"/>
    </location>
</feature>
<name>A0A069SKY3_PHOVU</name>
<keyword evidence="1" id="KW-0732">Signal</keyword>
<evidence type="ECO:0000313" key="2">
    <source>
        <dbReference type="EMBL" id="KDS55147.1"/>
    </source>
</evidence>
<sequence length="160" mass="17559">MKYYKFIYFLAFVLGMSTWAQAQSTPCTGNAYSTNADFFRASASAQSGDATASKKKAVIAARTAITSQIKAKAEMAAKSQKKFGNAEWEQFSDLIHMATQQEAANLKVICENSRQSGGKYKTDVVVELPKAGVLSTIINQIKSDDKLKGLFEESQFKQAF</sequence>
<dbReference type="AlphaFoldDB" id="A0A069SKY3"/>
<organism evidence="2 3">
    <name type="scientific">Phocaeicola vulgatus str. 3975 RP4</name>
    <dbReference type="NCBI Taxonomy" id="1339352"/>
    <lineage>
        <taxon>Bacteria</taxon>
        <taxon>Pseudomonadati</taxon>
        <taxon>Bacteroidota</taxon>
        <taxon>Bacteroidia</taxon>
        <taxon>Bacteroidales</taxon>
        <taxon>Bacteroidaceae</taxon>
        <taxon>Phocaeicola</taxon>
    </lineage>
</organism>
<reference evidence="2 3" key="1">
    <citation type="submission" date="2014-04" db="EMBL/GenBank/DDBJ databases">
        <authorList>
            <person name="Sears C."/>
            <person name="Carroll K."/>
            <person name="Sack B.R."/>
            <person name="Qadri F."/>
            <person name="Myers L.L."/>
            <person name="Chung G.-T."/>
            <person name="Escheverria P."/>
            <person name="Fraser C.M."/>
            <person name="Sadzewicz L."/>
            <person name="Shefchek K.A."/>
            <person name="Tallon L."/>
            <person name="Das S.P."/>
            <person name="Daugherty S."/>
            <person name="Mongodin E.F."/>
        </authorList>
    </citation>
    <scope>NUCLEOTIDE SEQUENCE [LARGE SCALE GENOMIC DNA]</scope>
    <source>
        <strain evidence="2 3">3975 RP4</strain>
    </source>
</reference>
<protein>
    <recommendedName>
        <fullName evidence="4">LPP20 lipoprotein</fullName>
    </recommendedName>
</protein>
<proteinExistence type="predicted"/>
<evidence type="ECO:0000256" key="1">
    <source>
        <dbReference type="SAM" id="SignalP"/>
    </source>
</evidence>
<comment type="caution">
    <text evidence="2">The sequence shown here is derived from an EMBL/GenBank/DDBJ whole genome shotgun (WGS) entry which is preliminary data.</text>
</comment>
<dbReference type="EMBL" id="JNHM01000014">
    <property type="protein sequence ID" value="KDS55147.1"/>
    <property type="molecule type" value="Genomic_DNA"/>
</dbReference>
<accession>A0A069SKY3</accession>
<evidence type="ECO:0000313" key="3">
    <source>
        <dbReference type="Proteomes" id="UP000027661"/>
    </source>
</evidence>